<comment type="caution">
    <text evidence="1">The sequence shown here is derived from an EMBL/GenBank/DDBJ whole genome shotgun (WGS) entry which is preliminary data.</text>
</comment>
<name>A0A1X2I2Z7_9FUNG</name>
<proteinExistence type="predicted"/>
<sequence>MNDIYIHSAAIVAVPDLHAYHIATTTTANSAIMDTIEGYRRYLYYLLVGTPEAQQSLVEIDNAWMDKLGMPTSDAQRRDL</sequence>
<reference evidence="1 2" key="1">
    <citation type="submission" date="2016-07" db="EMBL/GenBank/DDBJ databases">
        <title>Pervasive Adenine N6-methylation of Active Genes in Fungi.</title>
        <authorList>
            <consortium name="DOE Joint Genome Institute"/>
            <person name="Mondo S.J."/>
            <person name="Dannebaum R.O."/>
            <person name="Kuo R.C."/>
            <person name="Labutti K."/>
            <person name="Haridas S."/>
            <person name="Kuo A."/>
            <person name="Salamov A."/>
            <person name="Ahrendt S.R."/>
            <person name="Lipzen A."/>
            <person name="Sullivan W."/>
            <person name="Andreopoulos W.B."/>
            <person name="Clum A."/>
            <person name="Lindquist E."/>
            <person name="Daum C."/>
            <person name="Ramamoorthy G.K."/>
            <person name="Gryganskyi A."/>
            <person name="Culley D."/>
            <person name="Magnuson J.K."/>
            <person name="James T.Y."/>
            <person name="O'Malley M.A."/>
            <person name="Stajich J.E."/>
            <person name="Spatafora J.W."/>
            <person name="Visel A."/>
            <person name="Grigoriev I.V."/>
        </authorList>
    </citation>
    <scope>NUCLEOTIDE SEQUENCE [LARGE SCALE GENOMIC DNA]</scope>
    <source>
        <strain evidence="1 2">NRRL 1336</strain>
    </source>
</reference>
<evidence type="ECO:0000313" key="1">
    <source>
        <dbReference type="EMBL" id="ORZ08225.1"/>
    </source>
</evidence>
<evidence type="ECO:0000313" key="2">
    <source>
        <dbReference type="Proteomes" id="UP000193560"/>
    </source>
</evidence>
<feature type="non-terminal residue" evidence="1">
    <location>
        <position position="80"/>
    </location>
</feature>
<keyword evidence="2" id="KW-1185">Reference proteome</keyword>
<dbReference type="AlphaFoldDB" id="A0A1X2I2Z7"/>
<accession>A0A1X2I2Z7</accession>
<dbReference type="Proteomes" id="UP000193560">
    <property type="component" value="Unassembled WGS sequence"/>
</dbReference>
<gene>
    <name evidence="1" type="ORF">BCR42DRAFT_425489</name>
</gene>
<organism evidence="1 2">
    <name type="scientific">Absidia repens</name>
    <dbReference type="NCBI Taxonomy" id="90262"/>
    <lineage>
        <taxon>Eukaryota</taxon>
        <taxon>Fungi</taxon>
        <taxon>Fungi incertae sedis</taxon>
        <taxon>Mucoromycota</taxon>
        <taxon>Mucoromycotina</taxon>
        <taxon>Mucoromycetes</taxon>
        <taxon>Mucorales</taxon>
        <taxon>Cunninghamellaceae</taxon>
        <taxon>Absidia</taxon>
    </lineage>
</organism>
<dbReference type="EMBL" id="MCGE01000032">
    <property type="protein sequence ID" value="ORZ08225.1"/>
    <property type="molecule type" value="Genomic_DNA"/>
</dbReference>
<protein>
    <submittedName>
        <fullName evidence="1">Uncharacterized protein</fullName>
    </submittedName>
</protein>